<reference evidence="7 8" key="1">
    <citation type="journal article" date="2017" name="Int. J. Syst. Evol. Microbiol.">
        <title>Pseudokineococcus basanitobsidens sp. nov., isolated from volcanic rock.</title>
        <authorList>
            <person name="Lee D.W."/>
            <person name="Park M.Y."/>
            <person name="Kim J.J."/>
            <person name="Kim B.S."/>
        </authorList>
    </citation>
    <scope>NUCLEOTIDE SEQUENCE [LARGE SCALE GENOMIC DNA]</scope>
    <source>
        <strain evidence="7 8">DSM 103726</strain>
    </source>
</reference>
<dbReference type="SUPFAM" id="SSF50129">
    <property type="entry name" value="GroES-like"/>
    <property type="match status" value="1"/>
</dbReference>
<dbReference type="SMART" id="SM00829">
    <property type="entry name" value="PKS_ER"/>
    <property type="match status" value="1"/>
</dbReference>
<dbReference type="InterPro" id="IPR050129">
    <property type="entry name" value="Zn_alcohol_dh"/>
</dbReference>
<dbReference type="InterPro" id="IPR036291">
    <property type="entry name" value="NAD(P)-bd_dom_sf"/>
</dbReference>
<gene>
    <name evidence="7" type="ORF">WDZ17_07060</name>
</gene>
<dbReference type="SUPFAM" id="SSF51735">
    <property type="entry name" value="NAD(P)-binding Rossmann-fold domains"/>
    <property type="match status" value="1"/>
</dbReference>
<evidence type="ECO:0000256" key="4">
    <source>
        <dbReference type="ARBA" id="ARBA00023002"/>
    </source>
</evidence>
<protein>
    <submittedName>
        <fullName evidence="7">Alcohol dehydrogenase catalytic domain-containing protein</fullName>
    </submittedName>
</protein>
<dbReference type="PANTHER" id="PTHR43401:SF5">
    <property type="entry name" value="ALCOHOL DEHYDROGENASE-RELATED"/>
    <property type="match status" value="1"/>
</dbReference>
<accession>A0ABU8RIY9</accession>
<dbReference type="PANTHER" id="PTHR43401">
    <property type="entry name" value="L-THREONINE 3-DEHYDROGENASE"/>
    <property type="match status" value="1"/>
</dbReference>
<keyword evidence="2 5" id="KW-0479">Metal-binding</keyword>
<evidence type="ECO:0000256" key="2">
    <source>
        <dbReference type="ARBA" id="ARBA00022723"/>
    </source>
</evidence>
<proteinExistence type="inferred from homology"/>
<dbReference type="Pfam" id="PF08240">
    <property type="entry name" value="ADH_N"/>
    <property type="match status" value="1"/>
</dbReference>
<dbReference type="InterPro" id="IPR002328">
    <property type="entry name" value="ADH_Zn_CS"/>
</dbReference>
<keyword evidence="3 5" id="KW-0862">Zinc</keyword>
<evidence type="ECO:0000313" key="7">
    <source>
        <dbReference type="EMBL" id="MEJ5945055.1"/>
    </source>
</evidence>
<dbReference type="InterPro" id="IPR013154">
    <property type="entry name" value="ADH-like_N"/>
</dbReference>
<dbReference type="Proteomes" id="UP001387100">
    <property type="component" value="Unassembled WGS sequence"/>
</dbReference>
<evidence type="ECO:0000256" key="5">
    <source>
        <dbReference type="RuleBase" id="RU361277"/>
    </source>
</evidence>
<dbReference type="PROSITE" id="PS00059">
    <property type="entry name" value="ADH_ZINC"/>
    <property type="match status" value="1"/>
</dbReference>
<evidence type="ECO:0000313" key="8">
    <source>
        <dbReference type="Proteomes" id="UP001387100"/>
    </source>
</evidence>
<comment type="cofactor">
    <cofactor evidence="1 5">
        <name>Zn(2+)</name>
        <dbReference type="ChEBI" id="CHEBI:29105"/>
    </cofactor>
</comment>
<keyword evidence="4" id="KW-0560">Oxidoreductase</keyword>
<dbReference type="Pfam" id="PF00107">
    <property type="entry name" value="ADH_zinc_N"/>
    <property type="match status" value="1"/>
</dbReference>
<keyword evidence="8" id="KW-1185">Reference proteome</keyword>
<dbReference type="RefSeq" id="WP_339574438.1">
    <property type="nucleotide sequence ID" value="NZ_JBBIAA010000005.1"/>
</dbReference>
<organism evidence="7 8">
    <name type="scientific">Pseudokineococcus basanitobsidens</name>
    <dbReference type="NCBI Taxonomy" id="1926649"/>
    <lineage>
        <taxon>Bacteria</taxon>
        <taxon>Bacillati</taxon>
        <taxon>Actinomycetota</taxon>
        <taxon>Actinomycetes</taxon>
        <taxon>Kineosporiales</taxon>
        <taxon>Kineosporiaceae</taxon>
        <taxon>Pseudokineococcus</taxon>
    </lineage>
</organism>
<sequence length="363" mass="37048">MRALVLREFGVEPEVEEVPDPRPPVDGVVLRVGASGLCRSDWHAFAGHDPDVVVPQVLGHELVGVVERIGEDVTRWHPGDRVTTPFVCGCGRCPTCRGGDPQVCPHQRQPGFTDDGSLAELVALHHADANLVALPPETDGGPGDVAAAALGCRTATAYRALALRARLRAGEPVVVLGCGGVGLSAVVLARALGAGVVVAVDVSPAALARARSLGADVTVSASAATGPSTGEDDDVVVEVLAATGGGAAVAVEALGSARTLAQGVWSLRRRGRLVQVGLLPPGPDGRGRPRVPMERVIGHELDVLGSHGMAASDYPGLLDLVTAGALRPGDLVGDVLPLAEAGRALVDLPARTGAGVVVVEPWR</sequence>
<feature type="domain" description="Enoyl reductase (ER)" evidence="6">
    <location>
        <begin position="10"/>
        <end position="359"/>
    </location>
</feature>
<evidence type="ECO:0000256" key="3">
    <source>
        <dbReference type="ARBA" id="ARBA00022833"/>
    </source>
</evidence>
<evidence type="ECO:0000256" key="1">
    <source>
        <dbReference type="ARBA" id="ARBA00001947"/>
    </source>
</evidence>
<name>A0ABU8RIY9_9ACTN</name>
<dbReference type="InterPro" id="IPR020843">
    <property type="entry name" value="ER"/>
</dbReference>
<dbReference type="EMBL" id="JBBIAA010000005">
    <property type="protein sequence ID" value="MEJ5945055.1"/>
    <property type="molecule type" value="Genomic_DNA"/>
</dbReference>
<dbReference type="InterPro" id="IPR011032">
    <property type="entry name" value="GroES-like_sf"/>
</dbReference>
<evidence type="ECO:0000259" key="6">
    <source>
        <dbReference type="SMART" id="SM00829"/>
    </source>
</evidence>
<dbReference type="Gene3D" id="3.90.180.10">
    <property type="entry name" value="Medium-chain alcohol dehydrogenases, catalytic domain"/>
    <property type="match status" value="1"/>
</dbReference>
<comment type="similarity">
    <text evidence="5">Belongs to the zinc-containing alcohol dehydrogenase family.</text>
</comment>
<dbReference type="InterPro" id="IPR013149">
    <property type="entry name" value="ADH-like_C"/>
</dbReference>
<comment type="caution">
    <text evidence="7">The sequence shown here is derived from an EMBL/GenBank/DDBJ whole genome shotgun (WGS) entry which is preliminary data.</text>
</comment>